<protein>
    <submittedName>
        <fullName evidence="2">Uncharacterized protein</fullName>
    </submittedName>
</protein>
<name>A0A5J4WXR3_9EUKA</name>
<evidence type="ECO:0000313" key="3">
    <source>
        <dbReference type="Proteomes" id="UP000324800"/>
    </source>
</evidence>
<sequence length="341" mass="39565">MDLGGTSDPFRIAQFLSKTLEKKVIKLQKEQDQEKSRLHQMLDQRDFEYSQERVNVQKEREELIKQTQDDIDRYKAGMYAERQLREETQKEMSKLKRQIENCEEKWQIQKLQRQLNAEKQSSLRDKDKLMRDNKNSQELIMIMNQQQLEQEKREQQRNQEVYAERFAFAEERARRTGAEIKMLEDRRIAELAETVAITALVTKVTEISNEKEQSQQQKEQQQKVRFDISFSPVRAPSIQNAQIIHASTSTPSASDQIQFIQSQSSTNLTSLIQSQSQLPYGSLSTSPSAAISISHCTPSPSKLQSIYSSNYKAKPLRQSSAQAKLAKILRGPSLFRFGDRK</sequence>
<keyword evidence="1" id="KW-0175">Coiled coil</keyword>
<proteinExistence type="predicted"/>
<gene>
    <name evidence="2" type="ORF">EZS28_004609</name>
</gene>
<feature type="coiled-coil region" evidence="1">
    <location>
        <begin position="145"/>
        <end position="224"/>
    </location>
</feature>
<reference evidence="2 3" key="1">
    <citation type="submission" date="2019-03" db="EMBL/GenBank/DDBJ databases">
        <title>Single cell metagenomics reveals metabolic interactions within the superorganism composed of flagellate Streblomastix strix and complex community of Bacteroidetes bacteria on its surface.</title>
        <authorList>
            <person name="Treitli S.C."/>
            <person name="Kolisko M."/>
            <person name="Husnik F."/>
            <person name="Keeling P."/>
            <person name="Hampl V."/>
        </authorList>
    </citation>
    <scope>NUCLEOTIDE SEQUENCE [LARGE SCALE GENOMIC DNA]</scope>
    <source>
        <strain evidence="2">ST1C</strain>
    </source>
</reference>
<organism evidence="2 3">
    <name type="scientific">Streblomastix strix</name>
    <dbReference type="NCBI Taxonomy" id="222440"/>
    <lineage>
        <taxon>Eukaryota</taxon>
        <taxon>Metamonada</taxon>
        <taxon>Preaxostyla</taxon>
        <taxon>Oxymonadida</taxon>
        <taxon>Streblomastigidae</taxon>
        <taxon>Streblomastix</taxon>
    </lineage>
</organism>
<evidence type="ECO:0000256" key="1">
    <source>
        <dbReference type="SAM" id="Coils"/>
    </source>
</evidence>
<dbReference type="AlphaFoldDB" id="A0A5J4WXR3"/>
<comment type="caution">
    <text evidence="2">The sequence shown here is derived from an EMBL/GenBank/DDBJ whole genome shotgun (WGS) entry which is preliminary data.</text>
</comment>
<feature type="coiled-coil region" evidence="1">
    <location>
        <begin position="78"/>
        <end position="112"/>
    </location>
</feature>
<dbReference type="EMBL" id="SNRW01000665">
    <property type="protein sequence ID" value="KAA6399868.1"/>
    <property type="molecule type" value="Genomic_DNA"/>
</dbReference>
<evidence type="ECO:0000313" key="2">
    <source>
        <dbReference type="EMBL" id="KAA6399868.1"/>
    </source>
</evidence>
<dbReference type="Proteomes" id="UP000324800">
    <property type="component" value="Unassembled WGS sequence"/>
</dbReference>
<accession>A0A5J4WXR3</accession>